<dbReference type="Pfam" id="PF00051">
    <property type="entry name" value="Kringle"/>
    <property type="match status" value="1"/>
</dbReference>
<dbReference type="EMBL" id="LSRX01000225">
    <property type="protein sequence ID" value="OLQ03842.1"/>
    <property type="molecule type" value="Genomic_DNA"/>
</dbReference>
<evidence type="ECO:0000259" key="10">
    <source>
        <dbReference type="PROSITE" id="PS50070"/>
    </source>
</evidence>
<feature type="transmembrane region" description="Helical" evidence="9">
    <location>
        <begin position="1253"/>
        <end position="1274"/>
    </location>
</feature>
<comment type="caution">
    <text evidence="11">The sequence shown here is derived from an EMBL/GenBank/DDBJ whole genome shotgun (WGS) entry which is preliminary data.</text>
</comment>
<evidence type="ECO:0000313" key="12">
    <source>
        <dbReference type="Proteomes" id="UP000186817"/>
    </source>
</evidence>
<keyword evidence="4 9" id="KW-0812">Transmembrane</keyword>
<protein>
    <submittedName>
        <fullName evidence="11">Choline transporter-like protein 5</fullName>
    </submittedName>
</protein>
<proteinExistence type="inferred from homology"/>
<comment type="subcellular location">
    <subcellularLocation>
        <location evidence="1">Membrane</location>
        <topology evidence="1">Multi-pass membrane protein</topology>
    </subcellularLocation>
</comment>
<feature type="transmembrane region" description="Helical" evidence="9">
    <location>
        <begin position="880"/>
        <end position="898"/>
    </location>
</feature>
<dbReference type="Proteomes" id="UP000186817">
    <property type="component" value="Unassembled WGS sequence"/>
</dbReference>
<evidence type="ECO:0000256" key="3">
    <source>
        <dbReference type="ARBA" id="ARBA00022572"/>
    </source>
</evidence>
<evidence type="ECO:0000256" key="4">
    <source>
        <dbReference type="ARBA" id="ARBA00022692"/>
    </source>
</evidence>
<feature type="transmembrane region" description="Helical" evidence="9">
    <location>
        <begin position="365"/>
        <end position="383"/>
    </location>
</feature>
<name>A0A1Q9E8U6_SYMMI</name>
<keyword evidence="8" id="KW-0325">Glycoprotein</keyword>
<keyword evidence="6 9" id="KW-0472">Membrane</keyword>
<dbReference type="PANTHER" id="PTHR12385:SF14">
    <property type="entry name" value="CHOLINE TRANSPORTER-LIKE 2"/>
    <property type="match status" value="1"/>
</dbReference>
<evidence type="ECO:0000256" key="1">
    <source>
        <dbReference type="ARBA" id="ARBA00004141"/>
    </source>
</evidence>
<dbReference type="Pfam" id="PF00520">
    <property type="entry name" value="Ion_trans"/>
    <property type="match status" value="1"/>
</dbReference>
<dbReference type="SUPFAM" id="SSF57440">
    <property type="entry name" value="Kringle-like"/>
    <property type="match status" value="1"/>
</dbReference>
<dbReference type="Pfam" id="PF04515">
    <property type="entry name" value="Choline_transpo"/>
    <property type="match status" value="1"/>
</dbReference>
<feature type="transmembrane region" description="Helical" evidence="9">
    <location>
        <begin position="753"/>
        <end position="775"/>
    </location>
</feature>
<accession>A0A1Q9E8U6</accession>
<feature type="transmembrane region" description="Helical" evidence="9">
    <location>
        <begin position="787"/>
        <end position="804"/>
    </location>
</feature>
<dbReference type="InterPro" id="IPR007603">
    <property type="entry name" value="Choline_transptr-like"/>
</dbReference>
<evidence type="ECO:0000256" key="6">
    <source>
        <dbReference type="ARBA" id="ARBA00023136"/>
    </source>
</evidence>
<dbReference type="InterPro" id="IPR038178">
    <property type="entry name" value="Kringle_sf"/>
</dbReference>
<dbReference type="PROSITE" id="PS50070">
    <property type="entry name" value="KRINGLE_2"/>
    <property type="match status" value="1"/>
</dbReference>
<feature type="domain" description="Kringle" evidence="10">
    <location>
        <begin position="460"/>
        <end position="546"/>
    </location>
</feature>
<dbReference type="PRINTS" id="PR01463">
    <property type="entry name" value="EAGCHANLFMLY"/>
</dbReference>
<feature type="transmembrane region" description="Helical" evidence="9">
    <location>
        <begin position="712"/>
        <end position="732"/>
    </location>
</feature>
<dbReference type="SMART" id="SM00130">
    <property type="entry name" value="KR"/>
    <property type="match status" value="1"/>
</dbReference>
<keyword evidence="3" id="KW-0420">Kringle</keyword>
<dbReference type="Gene3D" id="1.10.287.630">
    <property type="entry name" value="Helix hairpin bin"/>
    <property type="match status" value="1"/>
</dbReference>
<evidence type="ECO:0000256" key="8">
    <source>
        <dbReference type="ARBA" id="ARBA00023180"/>
    </source>
</evidence>
<sequence length="1629" mass="181798">MSCCCGEVEKDAEEEKVTDKSDFEQEADQDFGPTPNRGCTDAWCLIVLVAAWVAYVVVTIMGMTDGDPARLYQPRDFSGAYCDVESNWNNGPNLKGFPKQSFTMNVSSVTDVIVKQMMCSSAFRTAMVDGYSGLPTQGPLLTGFEAEDYLCGCCLIPCGACEGSLNVGGDLANPADISTVITSKLAELRGKVSADNLFSPSGANGQAFEDIFNEASLYFNEVCLTGCAADFSLVNGSATAREYVYDMTPDNPLKLAFDTLKGYSGSRAEILSIQSVISNDFKFEALPLDVCPYPEKRCVPMPGVGFTELTEGSSYCTFEMTADVVNALGSAMTDTMEALGIADLAASLSDTVGTWVGDFQTSIDAFLITLLASFLVGFIYMVALRFLVGVCVWLSVFLFFLVLCFGGAFSFIKSSQCSGVGIFETGQTMVVGALTTAAVVIENAISQTTPASEELSGLYGSNYTGVQRYSKLGKLCYDWGDAAIPDSRGPLYTAANYPDSNLASNYCRNPFQDSDRYKAKTIWCFTQDPDYNWQECNPIGQIRPVCDGGYDINSEELRIVLEVIAYILWVLAFIYCIVVCCLTNRIRLAIAVNKVASVFVVHTPTILVLPAVQALVAGLWTLIWGLSAAFLLSQVPDDYVPKTVFATYAEAYGTSDTPGQCTGTWPTGSVWKDEEGCELVNGTMACWRCSQPRYGFDWRFAVSFFVYLWNNALNIALGQIIIAGAVVVWFFTKNTNKGSKNAIRKSLRMVFRYHLGSVAFGAFIVALVQFIRYLLKYYEQQAKAQKNRIVVLILKVLQCLIWCFEKCIKFLNKNAYIQIALMGTNFCTSAKKAFFLILRNALRFGTVAILGSMIHIIGIMFITAGTAVLGYFTLSGLHPAMAPAVPMIIYIILGYVVGRLFTSIFELAVDTTLQCFLCCEEMQIAEMGPEGFVPSQLGPWLDKSQPPEKASQKKVMEEEELDRQFVKLRELEAKSRVSRPVLANSQLHEAPGFAIESPKSDSSPDGFLREVARERSLETAWSAEHAGGPSPSAPYCKQGSKIMQRIQQSPVFEESEDQSRSFQLPGIVRRDQYNFVVGQRTKHFVALKPWYVMNPDSNGLATIWQVISLWPWPILHWSRRSRPAKIPLPVCLLDISFDTLFVLSMCTDFVFLLDMVLQFFTTYSRTTPSGVVWEVRLGLIAKHYLRSWFCFDLLTVIPFDLLGLLTSAEALKDLKMVKVIRTLRLVKLVRLLKSSNLLHRLEIPFSLPYQQFALLRFLSVLVLMCHWLACVWALTLQLVDRGYPQWIDDVEAVDGEFGIRTRESAWRVYVASFYFCSYTMTSVGYGDFGPKNILERLVCTMMVMVSGLCWAYILGEVCAIVADMNADSQLFRKKMHQLNVMMRDQGLPYELRSRLRSFFLQNRHQIQYQKQLQLLESMSPRLQAEVCRVLTLTWIRKVPFFLQFMNLTERMASRGMHTATFEACIADISRRLQCTAYAQADCFTNVQVLHILSKGLVALDNRFGKMGTVWGEDFVLADKSLIHVVQCVAMSYCEVFFLTRENFMAVVEARRSTCPELASIVRRYCVRIAVFRGILREARKRVRMSSLAAKTRRRGAEAKPLPPPPGCFLPGAIPSDPGELSEVPIEEDV</sequence>
<feature type="transmembrane region" description="Helical" evidence="9">
    <location>
        <begin position="595"/>
        <end position="623"/>
    </location>
</feature>
<dbReference type="SUPFAM" id="SSF51206">
    <property type="entry name" value="cAMP-binding domain-like"/>
    <property type="match status" value="1"/>
</dbReference>
<dbReference type="InterPro" id="IPR003938">
    <property type="entry name" value="K_chnl_volt-dep_EAG/ELK/ERG"/>
</dbReference>
<dbReference type="SUPFAM" id="SSF81324">
    <property type="entry name" value="Voltage-gated potassium channels"/>
    <property type="match status" value="1"/>
</dbReference>
<dbReference type="InterPro" id="IPR000001">
    <property type="entry name" value="Kringle"/>
</dbReference>
<feature type="transmembrane region" description="Helical" evidence="9">
    <location>
        <begin position="1337"/>
        <end position="1355"/>
    </location>
</feature>
<feature type="transmembrane region" description="Helical" evidence="9">
    <location>
        <begin position="1185"/>
        <end position="1206"/>
    </location>
</feature>
<evidence type="ECO:0000256" key="5">
    <source>
        <dbReference type="ARBA" id="ARBA00022989"/>
    </source>
</evidence>
<organism evidence="11 12">
    <name type="scientific">Symbiodinium microadriaticum</name>
    <name type="common">Dinoflagellate</name>
    <name type="synonym">Zooxanthella microadriatica</name>
    <dbReference type="NCBI Taxonomy" id="2951"/>
    <lineage>
        <taxon>Eukaryota</taxon>
        <taxon>Sar</taxon>
        <taxon>Alveolata</taxon>
        <taxon>Dinophyceae</taxon>
        <taxon>Suessiales</taxon>
        <taxon>Symbiodiniaceae</taxon>
        <taxon>Symbiodinium</taxon>
    </lineage>
</organism>
<dbReference type="InterPro" id="IPR005821">
    <property type="entry name" value="Ion_trans_dom"/>
</dbReference>
<gene>
    <name evidence="11" type="primary">slc44a5</name>
    <name evidence="11" type="ORF">AK812_SmicGene13154</name>
</gene>
<dbReference type="InterPro" id="IPR018490">
    <property type="entry name" value="cNMP-bd_dom_sf"/>
</dbReference>
<feature type="transmembrane region" description="Helical" evidence="9">
    <location>
        <begin position="1306"/>
        <end position="1325"/>
    </location>
</feature>
<feature type="transmembrane region" description="Helical" evidence="9">
    <location>
        <begin position="563"/>
        <end position="583"/>
    </location>
</feature>
<evidence type="ECO:0000256" key="7">
    <source>
        <dbReference type="ARBA" id="ARBA00023157"/>
    </source>
</evidence>
<reference evidence="11 12" key="1">
    <citation type="submission" date="2016-02" db="EMBL/GenBank/DDBJ databases">
        <title>Genome analysis of coral dinoflagellate symbionts highlights evolutionary adaptations to a symbiotic lifestyle.</title>
        <authorList>
            <person name="Aranda M."/>
            <person name="Li Y."/>
            <person name="Liew Y.J."/>
            <person name="Baumgarten S."/>
            <person name="Simakov O."/>
            <person name="Wilson M."/>
            <person name="Piel J."/>
            <person name="Ashoor H."/>
            <person name="Bougouffa S."/>
            <person name="Bajic V.B."/>
            <person name="Ryu T."/>
            <person name="Ravasi T."/>
            <person name="Bayer T."/>
            <person name="Micklem G."/>
            <person name="Kim H."/>
            <person name="Bhak J."/>
            <person name="Lajeunesse T.C."/>
            <person name="Voolstra C.R."/>
        </authorList>
    </citation>
    <scope>NUCLEOTIDE SEQUENCE [LARGE SCALE GENOMIC DNA]</scope>
    <source>
        <strain evidence="11 12">CCMP2467</strain>
    </source>
</reference>
<dbReference type="PANTHER" id="PTHR12385">
    <property type="entry name" value="CHOLINE TRANSPORTER-LIKE (SLC FAMILY 44)"/>
    <property type="match status" value="1"/>
</dbReference>
<feature type="transmembrane region" description="Helical" evidence="9">
    <location>
        <begin position="42"/>
        <end position="63"/>
    </location>
</feature>
<dbReference type="GO" id="GO:0005249">
    <property type="term" value="F:voltage-gated potassium channel activity"/>
    <property type="evidence" value="ECO:0007669"/>
    <property type="project" value="InterPro"/>
</dbReference>
<dbReference type="Gene3D" id="2.40.20.10">
    <property type="entry name" value="Plasminogen Kringle 4"/>
    <property type="match status" value="1"/>
</dbReference>
<keyword evidence="5 9" id="KW-1133">Transmembrane helix</keyword>
<dbReference type="Gene3D" id="1.10.287.70">
    <property type="match status" value="1"/>
</dbReference>
<feature type="transmembrane region" description="Helical" evidence="9">
    <location>
        <begin position="390"/>
        <end position="412"/>
    </location>
</feature>
<feature type="transmembrane region" description="Helical" evidence="9">
    <location>
        <begin position="841"/>
        <end position="874"/>
    </location>
</feature>
<evidence type="ECO:0000256" key="2">
    <source>
        <dbReference type="ARBA" id="ARBA00007168"/>
    </source>
</evidence>
<dbReference type="OrthoDB" id="420519at2759"/>
<keyword evidence="12" id="KW-1185">Reference proteome</keyword>
<keyword evidence="7" id="KW-1015">Disulfide bond</keyword>
<dbReference type="GO" id="GO:0016020">
    <property type="term" value="C:membrane"/>
    <property type="evidence" value="ECO:0007669"/>
    <property type="project" value="UniProtKB-SubCell"/>
</dbReference>
<evidence type="ECO:0000256" key="9">
    <source>
        <dbReference type="SAM" id="Phobius"/>
    </source>
</evidence>
<evidence type="ECO:0000313" key="11">
    <source>
        <dbReference type="EMBL" id="OLQ03842.1"/>
    </source>
</evidence>
<dbReference type="InterPro" id="IPR013806">
    <property type="entry name" value="Kringle-like"/>
</dbReference>
<comment type="similarity">
    <text evidence="2">Belongs to the CTL (choline transporter-like) family.</text>
</comment>